<dbReference type="PANTHER" id="PTHR31902">
    <property type="entry name" value="ACTIN PATCHES DISTAL PROTEIN 1"/>
    <property type="match status" value="1"/>
</dbReference>
<dbReference type="InterPro" id="IPR036249">
    <property type="entry name" value="Thioredoxin-like_sf"/>
</dbReference>
<dbReference type="InParanoid" id="A0A067N681"/>
<dbReference type="Pfam" id="PF06999">
    <property type="entry name" value="Suc_Fer-like"/>
    <property type="match status" value="1"/>
</dbReference>
<reference evidence="2" key="1">
    <citation type="journal article" date="2014" name="Proc. Natl. Acad. Sci. U.S.A.">
        <title>Extensive sampling of basidiomycete genomes demonstrates inadequacy of the white-rot/brown-rot paradigm for wood decay fungi.</title>
        <authorList>
            <person name="Riley R."/>
            <person name="Salamov A.A."/>
            <person name="Brown D.W."/>
            <person name="Nagy L.G."/>
            <person name="Floudas D."/>
            <person name="Held B.W."/>
            <person name="Levasseur A."/>
            <person name="Lombard V."/>
            <person name="Morin E."/>
            <person name="Otillar R."/>
            <person name="Lindquist E.A."/>
            <person name="Sun H."/>
            <person name="LaButti K.M."/>
            <person name="Schmutz J."/>
            <person name="Jabbour D."/>
            <person name="Luo H."/>
            <person name="Baker S.E."/>
            <person name="Pisabarro A.G."/>
            <person name="Walton J.D."/>
            <person name="Blanchette R.A."/>
            <person name="Henrissat B."/>
            <person name="Martin F."/>
            <person name="Cullen D."/>
            <person name="Hibbett D.S."/>
            <person name="Grigoriev I.V."/>
        </authorList>
    </citation>
    <scope>NUCLEOTIDE SEQUENCE [LARGE SCALE GENOMIC DNA]</scope>
    <source>
        <strain evidence="2">PC15</strain>
    </source>
</reference>
<dbReference type="CDD" id="cd03062">
    <property type="entry name" value="TRX_Fd_Sucrase"/>
    <property type="match status" value="1"/>
</dbReference>
<dbReference type="HOGENOM" id="CLU_092126_0_0_1"/>
<name>A0A067N681_PLEO1</name>
<evidence type="ECO:0000313" key="1">
    <source>
        <dbReference type="EMBL" id="KDQ23543.1"/>
    </source>
</evidence>
<protein>
    <submittedName>
        <fullName evidence="1">Uncharacterized protein</fullName>
    </submittedName>
</protein>
<dbReference type="SUPFAM" id="SSF52833">
    <property type="entry name" value="Thioredoxin-like"/>
    <property type="match status" value="1"/>
</dbReference>
<sequence length="262" mass="29173">MFTWRRLPARLANAVAGARHNSQLSVVPELVGTAPWHQYIVFLRTTMRPSEYPSRMTSQLQRHLQLRVRESGGLVNFSWFPEKSSLTNLRDPLAYEATAFFQSGSSFSYPEVNMSNVDGVAASLEAHAREQSPKATSNHTHIYVCTHAARDCRCGTAGGEVAAALREEVKSRSETERIFVSETAHVGGHKYAANVLVYPHGDWYADPTVVFSLLANTLEQARPCDSRSRSKFARRYNGPLETPSLSKYYASTLSSLERTNGT</sequence>
<accession>A0A067N681</accession>
<dbReference type="Gene3D" id="3.40.30.10">
    <property type="entry name" value="Glutaredoxin"/>
    <property type="match status" value="1"/>
</dbReference>
<evidence type="ECO:0000313" key="2">
    <source>
        <dbReference type="Proteomes" id="UP000027073"/>
    </source>
</evidence>
<dbReference type="AlphaFoldDB" id="A0A067N681"/>
<dbReference type="OrthoDB" id="10253744at2759"/>
<gene>
    <name evidence="1" type="ORF">PLEOSDRAFT_1049334</name>
</gene>
<dbReference type="Proteomes" id="UP000027073">
    <property type="component" value="Unassembled WGS sequence"/>
</dbReference>
<organism evidence="1 2">
    <name type="scientific">Pleurotus ostreatus (strain PC15)</name>
    <name type="common">Oyster mushroom</name>
    <dbReference type="NCBI Taxonomy" id="1137138"/>
    <lineage>
        <taxon>Eukaryota</taxon>
        <taxon>Fungi</taxon>
        <taxon>Dikarya</taxon>
        <taxon>Basidiomycota</taxon>
        <taxon>Agaricomycotina</taxon>
        <taxon>Agaricomycetes</taxon>
        <taxon>Agaricomycetidae</taxon>
        <taxon>Agaricales</taxon>
        <taxon>Pleurotineae</taxon>
        <taxon>Pleurotaceae</taxon>
        <taxon>Pleurotus</taxon>
    </lineage>
</organism>
<dbReference type="STRING" id="1137138.A0A067N681"/>
<dbReference type="EMBL" id="KL198013">
    <property type="protein sequence ID" value="KDQ23543.1"/>
    <property type="molecule type" value="Genomic_DNA"/>
</dbReference>
<dbReference type="InterPro" id="IPR009737">
    <property type="entry name" value="Aim32/Apd1-like"/>
</dbReference>
<proteinExistence type="predicted"/>
<dbReference type="VEuPathDB" id="FungiDB:PLEOSDRAFT_1049334"/>